<name>A0A172XAG6_BORTU</name>
<dbReference type="Proteomes" id="UP000264231">
    <property type="component" value="Chromosome"/>
</dbReference>
<dbReference type="PANTHER" id="PTHR12558">
    <property type="entry name" value="CELL DIVISION CYCLE 16,23,27"/>
    <property type="match status" value="1"/>
</dbReference>
<keyword evidence="1" id="KW-0802">TPR repeat</keyword>
<dbReference type="OMA" id="KHYENEG"/>
<dbReference type="Pfam" id="PF13181">
    <property type="entry name" value="TPR_8"/>
    <property type="match status" value="2"/>
</dbReference>
<evidence type="ECO:0000313" key="2">
    <source>
        <dbReference type="EMBL" id="ANF33572.1"/>
    </source>
</evidence>
<evidence type="ECO:0000256" key="1">
    <source>
        <dbReference type="PROSITE-ProRule" id="PRU00339"/>
    </source>
</evidence>
<dbReference type="SMART" id="SM00028">
    <property type="entry name" value="TPR"/>
    <property type="match status" value="7"/>
</dbReference>
<reference evidence="2 3" key="1">
    <citation type="submission" date="2016-05" db="EMBL/GenBank/DDBJ databases">
        <title>Chromosome and linear plasmid sequence of a 2015 human isolate of tick-borne relapsing fever spirochete, Borrelia turicatae.</title>
        <authorList>
            <person name="Kingry L.C."/>
            <person name="Dhwani B."/>
            <person name="Replogle A."/>
            <person name="Sexton C."/>
            <person name="Rowe L."/>
            <person name="Stermole B.M."/>
            <person name="Christensen A.M."/>
            <person name="Schriefer M.E."/>
        </authorList>
    </citation>
    <scope>NUCLEOTIDE SEQUENCE [LARGE SCALE GENOMIC DNA]</scope>
    <source>
        <strain evidence="2 3">BTE5EL</strain>
    </source>
</reference>
<dbReference type="PROSITE" id="PS50005">
    <property type="entry name" value="TPR"/>
    <property type="match status" value="3"/>
</dbReference>
<feature type="repeat" description="TPR" evidence="1">
    <location>
        <begin position="27"/>
        <end position="60"/>
    </location>
</feature>
<organism evidence="2 3">
    <name type="scientific">Borrelia turicatae</name>
    <dbReference type="NCBI Taxonomy" id="142"/>
    <lineage>
        <taxon>Bacteria</taxon>
        <taxon>Pseudomonadati</taxon>
        <taxon>Spirochaetota</taxon>
        <taxon>Spirochaetia</taxon>
        <taxon>Spirochaetales</taxon>
        <taxon>Borreliaceae</taxon>
        <taxon>Borrelia</taxon>
    </lineage>
</organism>
<dbReference type="Gene3D" id="1.25.40.10">
    <property type="entry name" value="Tetratricopeptide repeat domain"/>
    <property type="match status" value="3"/>
</dbReference>
<proteinExistence type="predicted"/>
<evidence type="ECO:0000313" key="3">
    <source>
        <dbReference type="Proteomes" id="UP000264231"/>
    </source>
</evidence>
<dbReference type="InterPro" id="IPR011990">
    <property type="entry name" value="TPR-like_helical_dom_sf"/>
</dbReference>
<feature type="repeat" description="TPR" evidence="1">
    <location>
        <begin position="237"/>
        <end position="270"/>
    </location>
</feature>
<feature type="repeat" description="TPR" evidence="1">
    <location>
        <begin position="271"/>
        <end position="304"/>
    </location>
</feature>
<dbReference type="AlphaFoldDB" id="A0A172XAG6"/>
<protein>
    <recommendedName>
        <fullName evidence="4">Tetratricopeptide repeat family protein</fullName>
    </recommendedName>
</protein>
<dbReference type="RefSeq" id="WP_011772019.1">
    <property type="nucleotide sequence ID" value="NZ_CP015629.1"/>
</dbReference>
<dbReference type="InterPro" id="IPR019734">
    <property type="entry name" value="TPR_rpt"/>
</dbReference>
<accession>A0A172XAG6</accession>
<sequence length="661" mass="77252">MNLKRFLTMLLIFNLNFGSLIGDTTTAIKYYQKAQTYYLMQKYYDAIDELLEAVKINPNYYEAYKFIAEIYYLLKIYNQAQFFIEKAYKMSNGDTKYKILYANILLKNNRTAQAKKFYSEVLAKQKNNIDALVGLASIFEEEGLLIAAANYYLSILEYNQTNYNAFERLMSIYEKLNMNDKAQHLINKVRGNFTSLPDFHKRVAEFSIKTNSLGVAEKYAQNYLMLVRTTYRDFGLVDAYRLLALVYLYQSKYEDATDFLQKAILVDQNSDELYYLLGYSYLKLERVDKAVLNFERAKSMKKDLEFYDIALEESFFVSNFRSSFQKNNGTNIGISKRYENEGLKAFKNLNLDRAVFNVRNAIDIYPDNDSARFLLAKIYKFMKLDVMAYEELYYLIEHRKVTDTKILDFYDVVAFDIRSSLFFKYGYKTIGDLNRLYNNQTVYRVGIFTQNENKVFGANDLILKYAERILDRNLNIEVVNYRFDYNKDKDYLVSSFSEEFSYARNNNLDLFLMFDLDVDVFKNSANLRVDIFSGKTGVKVKTFDYNSGGVLYLSDILSSFSRDFNDYLPKKGEILQIKRDDVLINLGHVNDVKKGDVFLVLKEGALKYNSDSSSFMSYSKSDILGEISIEEIGDYISRGILKAPTLLRDYIQEGYTVFIKK</sequence>
<dbReference type="PANTHER" id="PTHR12558:SF13">
    <property type="entry name" value="CELL DIVISION CYCLE PROTEIN 27 HOMOLOG"/>
    <property type="match status" value="1"/>
</dbReference>
<gene>
    <name evidence="2" type="ORF">A7978_00285</name>
</gene>
<dbReference type="EMBL" id="CP015629">
    <property type="protein sequence ID" value="ANF33572.1"/>
    <property type="molecule type" value="Genomic_DNA"/>
</dbReference>
<evidence type="ECO:0008006" key="4">
    <source>
        <dbReference type="Google" id="ProtNLM"/>
    </source>
</evidence>
<dbReference type="SUPFAM" id="SSF48452">
    <property type="entry name" value="TPR-like"/>
    <property type="match status" value="2"/>
</dbReference>